<dbReference type="InterPro" id="IPR000340">
    <property type="entry name" value="Dual-sp_phosphatase_cat-dom"/>
</dbReference>
<dbReference type="GO" id="GO:1990444">
    <property type="term" value="F:F-box domain binding"/>
    <property type="evidence" value="ECO:0007669"/>
    <property type="project" value="TreeGrafter"/>
</dbReference>
<dbReference type="InterPro" id="IPR029021">
    <property type="entry name" value="Prot-tyrosine_phosphatase-like"/>
</dbReference>
<dbReference type="PANTHER" id="PTHR46588">
    <property type="entry name" value="SERINE/THREONINE/TYROSINE-INTERACTING PROTEIN"/>
    <property type="match status" value="1"/>
</dbReference>
<evidence type="ECO:0000256" key="1">
    <source>
        <dbReference type="ARBA" id="ARBA00009649"/>
    </source>
</evidence>
<accession>A0A553I0D9</accession>
<dbReference type="Proteomes" id="UP000319160">
    <property type="component" value="Unassembled WGS sequence"/>
</dbReference>
<sequence>MANMDHHIAPMYIKTAKPAVPYDYRAPSPPPIFIPSTGWGAPIKVLPRYDNIDPASLSARDLAIITQNGTEQIAHDATYQWTYESRRVAQPILDYLYLGPSTVVRDRQWLQEKGITMILAVRDLRQASLNLMAFDELARELGIESQYVDASGDHELIHLFPAAVRMINDHMLRVYRDQAVQTFGDVKVDESDEVMVIDEARFRRGRVLVFCETGNDRSAGIVSAYLMAVLGMTAVQAMQFINRKRFCVCMREDLKRALTTHEDILVAQRTVHRHELLGSSSSRQSEEGSVAVAVAVAGKKRTKRGIDDTMDDDGDDGMTGIDIHQSSDRDRFLGRADMTPFVDA</sequence>
<comment type="similarity">
    <text evidence="1">Belongs to the protein-tyrosine phosphatase family. Non-receptor class subfamily.</text>
</comment>
<dbReference type="InterPro" id="IPR020422">
    <property type="entry name" value="TYR_PHOSPHATASE_DUAL_dom"/>
</dbReference>
<dbReference type="InterPro" id="IPR052449">
    <property type="entry name" value="STYX-Interacting_Phosphatase"/>
</dbReference>
<name>A0A553I0D9_9PEZI</name>
<dbReference type="Pfam" id="PF00782">
    <property type="entry name" value="DSPc"/>
    <property type="match status" value="1"/>
</dbReference>
<comment type="caution">
    <text evidence="4">The sequence shown here is derived from an EMBL/GenBank/DDBJ whole genome shotgun (WGS) entry which is preliminary data.</text>
</comment>
<feature type="domain" description="Tyrosine-protein phosphatase" evidence="3">
    <location>
        <begin position="88"/>
        <end position="264"/>
    </location>
</feature>
<evidence type="ECO:0000313" key="4">
    <source>
        <dbReference type="EMBL" id="TRX93667.1"/>
    </source>
</evidence>
<evidence type="ECO:0000313" key="5">
    <source>
        <dbReference type="Proteomes" id="UP000319160"/>
    </source>
</evidence>
<dbReference type="AlphaFoldDB" id="A0A553I0D9"/>
<evidence type="ECO:0000256" key="2">
    <source>
        <dbReference type="SAM" id="MobiDB-lite"/>
    </source>
</evidence>
<dbReference type="SMART" id="SM00195">
    <property type="entry name" value="DSPc"/>
    <property type="match status" value="1"/>
</dbReference>
<evidence type="ECO:0000259" key="3">
    <source>
        <dbReference type="SMART" id="SM00195"/>
    </source>
</evidence>
<dbReference type="PANTHER" id="PTHR46588:SF1">
    <property type="entry name" value="SERINE_THREONINE_TYROSINE-INTERACTING PROTEIN"/>
    <property type="match status" value="1"/>
</dbReference>
<dbReference type="GO" id="GO:0005654">
    <property type="term" value="C:nucleoplasm"/>
    <property type="evidence" value="ECO:0007669"/>
    <property type="project" value="TreeGrafter"/>
</dbReference>
<dbReference type="EMBL" id="VFLP01000027">
    <property type="protein sequence ID" value="TRX93667.1"/>
    <property type="molecule type" value="Genomic_DNA"/>
</dbReference>
<dbReference type="GO" id="GO:0062026">
    <property type="term" value="P:negative regulation of SCF-dependent proteasomal ubiquitin-dependent catabolic process"/>
    <property type="evidence" value="ECO:0007669"/>
    <property type="project" value="TreeGrafter"/>
</dbReference>
<organism evidence="4 5">
    <name type="scientific">Xylaria flabelliformis</name>
    <dbReference type="NCBI Taxonomy" id="2512241"/>
    <lineage>
        <taxon>Eukaryota</taxon>
        <taxon>Fungi</taxon>
        <taxon>Dikarya</taxon>
        <taxon>Ascomycota</taxon>
        <taxon>Pezizomycotina</taxon>
        <taxon>Sordariomycetes</taxon>
        <taxon>Xylariomycetidae</taxon>
        <taxon>Xylariales</taxon>
        <taxon>Xylariaceae</taxon>
        <taxon>Xylaria</taxon>
    </lineage>
</organism>
<keyword evidence="5" id="KW-1185">Reference proteome</keyword>
<gene>
    <name evidence="4" type="ORF">FHL15_005343</name>
</gene>
<reference evidence="5" key="1">
    <citation type="submission" date="2019-06" db="EMBL/GenBank/DDBJ databases">
        <title>Draft genome sequence of the griseofulvin-producing fungus Xylaria cubensis strain G536.</title>
        <authorList>
            <person name="Mead M.E."/>
            <person name="Raja H.A."/>
            <person name="Steenwyk J.L."/>
            <person name="Knowles S.L."/>
            <person name="Oberlies N.H."/>
            <person name="Rokas A."/>
        </authorList>
    </citation>
    <scope>NUCLEOTIDE SEQUENCE [LARGE SCALE GENOMIC DNA]</scope>
    <source>
        <strain evidence="5">G536</strain>
    </source>
</reference>
<dbReference type="CDD" id="cd14498">
    <property type="entry name" value="DSP"/>
    <property type="match status" value="1"/>
</dbReference>
<dbReference type="GO" id="GO:0070372">
    <property type="term" value="P:regulation of ERK1 and ERK2 cascade"/>
    <property type="evidence" value="ECO:0007669"/>
    <property type="project" value="TreeGrafter"/>
</dbReference>
<dbReference type="Gene3D" id="3.90.190.10">
    <property type="entry name" value="Protein tyrosine phosphatase superfamily"/>
    <property type="match status" value="1"/>
</dbReference>
<protein>
    <recommendedName>
        <fullName evidence="3">Tyrosine-protein phosphatase domain-containing protein</fullName>
    </recommendedName>
</protein>
<feature type="region of interest" description="Disordered" evidence="2">
    <location>
        <begin position="303"/>
        <end position="324"/>
    </location>
</feature>
<dbReference type="SUPFAM" id="SSF52799">
    <property type="entry name" value="(Phosphotyrosine protein) phosphatases II"/>
    <property type="match status" value="1"/>
</dbReference>
<dbReference type="GO" id="GO:0140096">
    <property type="term" value="F:catalytic activity, acting on a protein"/>
    <property type="evidence" value="ECO:0007669"/>
    <property type="project" value="UniProtKB-ARBA"/>
</dbReference>
<dbReference type="GO" id="GO:0005737">
    <property type="term" value="C:cytoplasm"/>
    <property type="evidence" value="ECO:0007669"/>
    <property type="project" value="TreeGrafter"/>
</dbReference>
<dbReference type="OrthoDB" id="10252009at2759"/>
<proteinExistence type="inferred from homology"/>
<dbReference type="STRING" id="2512241.A0A553I0D9"/>